<evidence type="ECO:0000313" key="2">
    <source>
        <dbReference type="Proteomes" id="UP001154078"/>
    </source>
</evidence>
<dbReference type="PANTHER" id="PTHR47326">
    <property type="entry name" value="TRANSPOSABLE ELEMENT TC3 TRANSPOSASE-LIKE PROTEIN"/>
    <property type="match status" value="1"/>
</dbReference>
<evidence type="ECO:0000313" key="1">
    <source>
        <dbReference type="EMBL" id="CAH0551186.1"/>
    </source>
</evidence>
<proteinExistence type="predicted"/>
<dbReference type="Gene3D" id="3.30.420.10">
    <property type="entry name" value="Ribonuclease H-like superfamily/Ribonuclease H"/>
    <property type="match status" value="1"/>
</dbReference>
<dbReference type="AlphaFoldDB" id="A0A9P0FEZ4"/>
<reference evidence="1" key="1">
    <citation type="submission" date="2021-12" db="EMBL/GenBank/DDBJ databases">
        <authorList>
            <person name="King R."/>
        </authorList>
    </citation>
    <scope>NUCLEOTIDE SEQUENCE</scope>
</reference>
<gene>
    <name evidence="1" type="ORF">MELIAE_LOCUS3854</name>
</gene>
<accession>A0A9P0FEZ4</accession>
<dbReference type="OrthoDB" id="6772173at2759"/>
<dbReference type="InterPro" id="IPR036397">
    <property type="entry name" value="RNaseH_sf"/>
</dbReference>
<dbReference type="PANTHER" id="PTHR47326:SF1">
    <property type="entry name" value="HTH PSQ-TYPE DOMAIN-CONTAINING PROTEIN"/>
    <property type="match status" value="1"/>
</dbReference>
<organism evidence="1 2">
    <name type="scientific">Brassicogethes aeneus</name>
    <name type="common">Rape pollen beetle</name>
    <name type="synonym">Meligethes aeneus</name>
    <dbReference type="NCBI Taxonomy" id="1431903"/>
    <lineage>
        <taxon>Eukaryota</taxon>
        <taxon>Metazoa</taxon>
        <taxon>Ecdysozoa</taxon>
        <taxon>Arthropoda</taxon>
        <taxon>Hexapoda</taxon>
        <taxon>Insecta</taxon>
        <taxon>Pterygota</taxon>
        <taxon>Neoptera</taxon>
        <taxon>Endopterygota</taxon>
        <taxon>Coleoptera</taxon>
        <taxon>Polyphaga</taxon>
        <taxon>Cucujiformia</taxon>
        <taxon>Nitidulidae</taxon>
        <taxon>Meligethinae</taxon>
        <taxon>Brassicogethes</taxon>
    </lineage>
</organism>
<dbReference type="EMBL" id="OV121133">
    <property type="protein sequence ID" value="CAH0551186.1"/>
    <property type="molecule type" value="Genomic_DNA"/>
</dbReference>
<dbReference type="Proteomes" id="UP001154078">
    <property type="component" value="Chromosome 2"/>
</dbReference>
<name>A0A9P0FEZ4_BRAAE</name>
<dbReference type="GO" id="GO:0003676">
    <property type="term" value="F:nucleic acid binding"/>
    <property type="evidence" value="ECO:0007669"/>
    <property type="project" value="InterPro"/>
</dbReference>
<protein>
    <submittedName>
        <fullName evidence="1">Uncharacterized protein</fullName>
    </submittedName>
</protein>
<sequence>MVRPPDQNTKFFLCGCVISRFGDVNWPARSCDLTPLDYFLWGFDRCYADNPETISALNHNIETVIGKIGGEIIEKVLQNWTRRIAYCRGSHMNEIDKLLPNSSWKDYSSNTNYAFDALEENEEKHNGKQAHKTNVPNQTYIANTRSLQRPKGNYSYDLEKNTFSLPRTYDKNKLHDIQPDFYFMPSQRKYSGEVVRVDKARWRAMAIRTSHLAELSRSFSAHLTGPYVLNDPSLSTTFTGDW</sequence>
<keyword evidence="2" id="KW-1185">Reference proteome</keyword>